<accession>A0A7X0U028</accession>
<dbReference type="SUPFAM" id="SSF54427">
    <property type="entry name" value="NTF2-like"/>
    <property type="match status" value="1"/>
</dbReference>
<name>A0A7X0U028_9ACTN</name>
<dbReference type="RefSeq" id="WP_185104282.1">
    <property type="nucleotide sequence ID" value="NZ_BAAAXY010000019.1"/>
</dbReference>
<keyword evidence="2" id="KW-0413">Isomerase</keyword>
<organism evidence="2 3">
    <name type="scientific">Nonomuraea rubra</name>
    <dbReference type="NCBI Taxonomy" id="46180"/>
    <lineage>
        <taxon>Bacteria</taxon>
        <taxon>Bacillati</taxon>
        <taxon>Actinomycetota</taxon>
        <taxon>Actinomycetes</taxon>
        <taxon>Streptosporangiales</taxon>
        <taxon>Streptosporangiaceae</taxon>
        <taxon>Nonomuraea</taxon>
    </lineage>
</organism>
<sequence length="132" mass="13979">MNSHDTSVPRVVLAGDPDSPAAQFVAAMNAGGSTAHLYEEDAVLVPVPGHPVTGEARLAANRHLQSFGLPIEARPRHAYVAGDIALLIVDWSMRGTARDGSEVDLSGTATDVVRRGADGRWRYVIDNPHGST</sequence>
<dbReference type="Gene3D" id="3.10.450.50">
    <property type="match status" value="1"/>
</dbReference>
<dbReference type="EMBL" id="JACHMI010000001">
    <property type="protein sequence ID" value="MBB6549929.1"/>
    <property type="molecule type" value="Genomic_DNA"/>
</dbReference>
<dbReference type="InterPro" id="IPR032710">
    <property type="entry name" value="NTF2-like_dom_sf"/>
</dbReference>
<keyword evidence="3" id="KW-1185">Reference proteome</keyword>
<dbReference type="AlphaFoldDB" id="A0A7X0U028"/>
<dbReference type="InterPro" id="IPR037401">
    <property type="entry name" value="SnoaL-like"/>
</dbReference>
<gene>
    <name evidence="2" type="ORF">HD593_004724</name>
</gene>
<dbReference type="Proteomes" id="UP000565579">
    <property type="component" value="Unassembled WGS sequence"/>
</dbReference>
<evidence type="ECO:0000259" key="1">
    <source>
        <dbReference type="Pfam" id="PF12680"/>
    </source>
</evidence>
<feature type="domain" description="SnoaL-like" evidence="1">
    <location>
        <begin position="22"/>
        <end position="123"/>
    </location>
</feature>
<evidence type="ECO:0000313" key="2">
    <source>
        <dbReference type="EMBL" id="MBB6549929.1"/>
    </source>
</evidence>
<protein>
    <submittedName>
        <fullName evidence="2">Ketosteroid isomerase-like protein</fullName>
    </submittedName>
</protein>
<comment type="caution">
    <text evidence="2">The sequence shown here is derived from an EMBL/GenBank/DDBJ whole genome shotgun (WGS) entry which is preliminary data.</text>
</comment>
<proteinExistence type="predicted"/>
<reference evidence="2 3" key="1">
    <citation type="submission" date="2020-08" db="EMBL/GenBank/DDBJ databases">
        <title>Sequencing the genomes of 1000 actinobacteria strains.</title>
        <authorList>
            <person name="Klenk H.-P."/>
        </authorList>
    </citation>
    <scope>NUCLEOTIDE SEQUENCE [LARGE SCALE GENOMIC DNA]</scope>
    <source>
        <strain evidence="2 3">DSM 43768</strain>
    </source>
</reference>
<dbReference type="Pfam" id="PF12680">
    <property type="entry name" value="SnoaL_2"/>
    <property type="match status" value="1"/>
</dbReference>
<evidence type="ECO:0000313" key="3">
    <source>
        <dbReference type="Proteomes" id="UP000565579"/>
    </source>
</evidence>
<dbReference type="GO" id="GO:0016853">
    <property type="term" value="F:isomerase activity"/>
    <property type="evidence" value="ECO:0007669"/>
    <property type="project" value="UniProtKB-KW"/>
</dbReference>